<keyword evidence="4" id="KW-1185">Reference proteome</keyword>
<accession>A0A4D9CP07</accession>
<protein>
    <submittedName>
        <fullName evidence="3">Uncharacterized protein</fullName>
    </submittedName>
</protein>
<keyword evidence="2" id="KW-0472">Membrane</keyword>
<feature type="transmembrane region" description="Helical" evidence="2">
    <location>
        <begin position="20"/>
        <end position="48"/>
    </location>
</feature>
<dbReference type="AlphaFoldDB" id="A0A4D9CP07"/>
<name>A0A4D9CP07_9STRA</name>
<keyword evidence="2" id="KW-0812">Transmembrane</keyword>
<comment type="caution">
    <text evidence="3">The sequence shown here is derived from an EMBL/GenBank/DDBJ whole genome shotgun (WGS) entry which is preliminary data.</text>
</comment>
<evidence type="ECO:0000256" key="1">
    <source>
        <dbReference type="SAM" id="MobiDB-lite"/>
    </source>
</evidence>
<dbReference type="EMBL" id="SDOX01000149">
    <property type="protein sequence ID" value="TFJ80892.1"/>
    <property type="molecule type" value="Genomic_DNA"/>
</dbReference>
<evidence type="ECO:0000313" key="3">
    <source>
        <dbReference type="EMBL" id="TFJ80892.1"/>
    </source>
</evidence>
<keyword evidence="2" id="KW-1133">Transmembrane helix</keyword>
<dbReference type="OrthoDB" id="10646971at2759"/>
<reference evidence="3 4" key="1">
    <citation type="submission" date="2019-01" db="EMBL/GenBank/DDBJ databases">
        <title>Nuclear Genome Assembly of the Microalgal Biofuel strain Nannochloropsis salina CCMP1776.</title>
        <authorList>
            <person name="Hovde B."/>
        </authorList>
    </citation>
    <scope>NUCLEOTIDE SEQUENCE [LARGE SCALE GENOMIC DNA]</scope>
    <source>
        <strain evidence="3 4">CCMP1776</strain>
    </source>
</reference>
<organism evidence="3 4">
    <name type="scientific">Nannochloropsis salina CCMP1776</name>
    <dbReference type="NCBI Taxonomy" id="1027361"/>
    <lineage>
        <taxon>Eukaryota</taxon>
        <taxon>Sar</taxon>
        <taxon>Stramenopiles</taxon>
        <taxon>Ochrophyta</taxon>
        <taxon>Eustigmatophyceae</taxon>
        <taxon>Eustigmatales</taxon>
        <taxon>Monodopsidaceae</taxon>
        <taxon>Microchloropsis</taxon>
        <taxon>Microchloropsis salina</taxon>
    </lineage>
</organism>
<evidence type="ECO:0000256" key="2">
    <source>
        <dbReference type="SAM" id="Phobius"/>
    </source>
</evidence>
<dbReference type="Proteomes" id="UP000355283">
    <property type="component" value="Unassembled WGS sequence"/>
</dbReference>
<proteinExistence type="predicted"/>
<gene>
    <name evidence="3" type="ORF">NSK_007783</name>
</gene>
<feature type="region of interest" description="Disordered" evidence="1">
    <location>
        <begin position="70"/>
        <end position="117"/>
    </location>
</feature>
<evidence type="ECO:0000313" key="4">
    <source>
        <dbReference type="Proteomes" id="UP000355283"/>
    </source>
</evidence>
<sequence>MGSSEILLAADLKKVLSDDIYGPMFLQALFLSVSGFLAAAALAAVIIYRGDELTDELLEEAYQERDELRERVGATEEEDGTISVGFKEPPTLPATAEGRRKKEETLVNAGEVNDFED</sequence>